<organism evidence="5 6">
    <name type="scientific">Streptomyces hesseae</name>
    <dbReference type="NCBI Taxonomy" id="3075519"/>
    <lineage>
        <taxon>Bacteria</taxon>
        <taxon>Bacillati</taxon>
        <taxon>Actinomycetota</taxon>
        <taxon>Actinomycetes</taxon>
        <taxon>Kitasatosporales</taxon>
        <taxon>Streptomycetaceae</taxon>
        <taxon>Streptomyces</taxon>
    </lineage>
</organism>
<dbReference type="SUPFAM" id="SSF46785">
    <property type="entry name" value="Winged helix' DNA-binding domain"/>
    <property type="match status" value="1"/>
</dbReference>
<proteinExistence type="predicted"/>
<protein>
    <submittedName>
        <fullName evidence="5">GntR family transcriptional regulator</fullName>
    </submittedName>
</protein>
<dbReference type="InterPro" id="IPR036390">
    <property type="entry name" value="WH_DNA-bd_sf"/>
</dbReference>
<dbReference type="InterPro" id="IPR050679">
    <property type="entry name" value="Bact_HTH_transcr_reg"/>
</dbReference>
<dbReference type="PANTHER" id="PTHR44846">
    <property type="entry name" value="MANNOSYL-D-GLYCERATE TRANSPORT/METABOLISM SYSTEM REPRESSOR MNGR-RELATED"/>
    <property type="match status" value="1"/>
</dbReference>
<keyword evidence="1" id="KW-0805">Transcription regulation</keyword>
<gene>
    <name evidence="5" type="ORF">RM609_22785</name>
</gene>
<evidence type="ECO:0000313" key="5">
    <source>
        <dbReference type="EMBL" id="MDT0451887.1"/>
    </source>
</evidence>
<dbReference type="RefSeq" id="WP_311613373.1">
    <property type="nucleotide sequence ID" value="NZ_JAVRFI010000016.1"/>
</dbReference>
<name>A0ABU2SSB7_9ACTN</name>
<keyword evidence="6" id="KW-1185">Reference proteome</keyword>
<comment type="caution">
    <text evidence="5">The sequence shown here is derived from an EMBL/GenBank/DDBJ whole genome shotgun (WGS) entry which is preliminary data.</text>
</comment>
<dbReference type="SMART" id="SM00345">
    <property type="entry name" value="HTH_GNTR"/>
    <property type="match status" value="1"/>
</dbReference>
<evidence type="ECO:0000256" key="2">
    <source>
        <dbReference type="ARBA" id="ARBA00023125"/>
    </source>
</evidence>
<evidence type="ECO:0000256" key="1">
    <source>
        <dbReference type="ARBA" id="ARBA00023015"/>
    </source>
</evidence>
<sequence length="85" mass="9478">MPERPSDPHSPRAPYMRVLDALLAEIEAGKYGPGAKLPSEPELTERFGVARMTARRALRELRERGLVETEWGKGTFVKRADDGEG</sequence>
<dbReference type="PANTHER" id="PTHR44846:SF17">
    <property type="entry name" value="GNTR-FAMILY TRANSCRIPTIONAL REGULATOR"/>
    <property type="match status" value="1"/>
</dbReference>
<evidence type="ECO:0000259" key="4">
    <source>
        <dbReference type="PROSITE" id="PS50949"/>
    </source>
</evidence>
<evidence type="ECO:0000256" key="3">
    <source>
        <dbReference type="ARBA" id="ARBA00023163"/>
    </source>
</evidence>
<feature type="domain" description="HTH gntR-type" evidence="4">
    <location>
        <begin position="12"/>
        <end position="80"/>
    </location>
</feature>
<dbReference type="InterPro" id="IPR000524">
    <property type="entry name" value="Tscrpt_reg_HTH_GntR"/>
</dbReference>
<keyword evidence="3" id="KW-0804">Transcription</keyword>
<dbReference type="PROSITE" id="PS50949">
    <property type="entry name" value="HTH_GNTR"/>
    <property type="match status" value="1"/>
</dbReference>
<accession>A0ABU2SSB7</accession>
<evidence type="ECO:0000313" key="6">
    <source>
        <dbReference type="Proteomes" id="UP001180531"/>
    </source>
</evidence>
<dbReference type="Pfam" id="PF00392">
    <property type="entry name" value="GntR"/>
    <property type="match status" value="1"/>
</dbReference>
<dbReference type="PRINTS" id="PR00035">
    <property type="entry name" value="HTHGNTR"/>
</dbReference>
<reference evidence="5" key="1">
    <citation type="submission" date="2024-05" db="EMBL/GenBank/DDBJ databases">
        <title>30 novel species of actinomycetes from the DSMZ collection.</title>
        <authorList>
            <person name="Nouioui I."/>
        </authorList>
    </citation>
    <scope>NUCLEOTIDE SEQUENCE</scope>
    <source>
        <strain evidence="5">DSM 40473</strain>
    </source>
</reference>
<dbReference type="InterPro" id="IPR036388">
    <property type="entry name" value="WH-like_DNA-bd_sf"/>
</dbReference>
<dbReference type="Gene3D" id="1.10.10.10">
    <property type="entry name" value="Winged helix-like DNA-binding domain superfamily/Winged helix DNA-binding domain"/>
    <property type="match status" value="1"/>
</dbReference>
<keyword evidence="2" id="KW-0238">DNA-binding</keyword>
<dbReference type="CDD" id="cd07377">
    <property type="entry name" value="WHTH_GntR"/>
    <property type="match status" value="1"/>
</dbReference>
<dbReference type="EMBL" id="JAVRFI010000016">
    <property type="protein sequence ID" value="MDT0451887.1"/>
    <property type="molecule type" value="Genomic_DNA"/>
</dbReference>
<dbReference type="Proteomes" id="UP001180531">
    <property type="component" value="Unassembled WGS sequence"/>
</dbReference>